<feature type="coiled-coil region" evidence="5">
    <location>
        <begin position="76"/>
        <end position="103"/>
    </location>
</feature>
<dbReference type="Gene3D" id="1.10.1660.10">
    <property type="match status" value="1"/>
</dbReference>
<accession>A0A399JAC2</accession>
<dbReference type="PANTHER" id="PTHR30204:SF69">
    <property type="entry name" value="MERR-FAMILY TRANSCRIPTIONAL REGULATOR"/>
    <property type="match status" value="1"/>
</dbReference>
<dbReference type="GO" id="GO:0003677">
    <property type="term" value="F:DNA binding"/>
    <property type="evidence" value="ECO:0007669"/>
    <property type="project" value="UniProtKB-KW"/>
</dbReference>
<evidence type="ECO:0000259" key="6">
    <source>
        <dbReference type="PROSITE" id="PS50937"/>
    </source>
</evidence>
<dbReference type="Pfam" id="PF07739">
    <property type="entry name" value="TipAS"/>
    <property type="match status" value="1"/>
</dbReference>
<evidence type="ECO:0000256" key="1">
    <source>
        <dbReference type="ARBA" id="ARBA00022491"/>
    </source>
</evidence>
<dbReference type="AlphaFoldDB" id="A0A399JAC2"/>
<dbReference type="PANTHER" id="PTHR30204">
    <property type="entry name" value="REDOX-CYCLING DRUG-SENSING TRANSCRIPTIONAL ACTIVATOR SOXR"/>
    <property type="match status" value="1"/>
</dbReference>
<dbReference type="CDD" id="cd01106">
    <property type="entry name" value="HTH_TipAL-Mta"/>
    <property type="match status" value="1"/>
</dbReference>
<name>A0A399JAC2_9MICC</name>
<keyword evidence="5" id="KW-0175">Coiled coil</keyword>
<keyword evidence="2" id="KW-0805">Transcription regulation</keyword>
<evidence type="ECO:0000256" key="3">
    <source>
        <dbReference type="ARBA" id="ARBA00023125"/>
    </source>
</evidence>
<feature type="domain" description="HTH merR-type" evidence="6">
    <location>
        <begin position="12"/>
        <end position="71"/>
    </location>
</feature>
<protein>
    <submittedName>
        <fullName evidence="7">MerR family transcriptional regulator</fullName>
    </submittedName>
</protein>
<dbReference type="GO" id="GO:0003700">
    <property type="term" value="F:DNA-binding transcription factor activity"/>
    <property type="evidence" value="ECO:0007669"/>
    <property type="project" value="InterPro"/>
</dbReference>
<evidence type="ECO:0000313" key="8">
    <source>
        <dbReference type="Proteomes" id="UP000265419"/>
    </source>
</evidence>
<dbReference type="SUPFAM" id="SSF89082">
    <property type="entry name" value="Antibiotic binding domain of TipA-like multidrug resistance regulators"/>
    <property type="match status" value="1"/>
</dbReference>
<gene>
    <name evidence="7" type="ORF">DWB68_14125</name>
</gene>
<dbReference type="InterPro" id="IPR012925">
    <property type="entry name" value="TipAS_dom"/>
</dbReference>
<dbReference type="Pfam" id="PF13411">
    <property type="entry name" value="MerR_1"/>
    <property type="match status" value="1"/>
</dbReference>
<organism evidence="7 8">
    <name type="scientific">Galactobacter valiniphilus</name>
    <dbReference type="NCBI Taxonomy" id="2676122"/>
    <lineage>
        <taxon>Bacteria</taxon>
        <taxon>Bacillati</taxon>
        <taxon>Actinomycetota</taxon>
        <taxon>Actinomycetes</taxon>
        <taxon>Micrococcales</taxon>
        <taxon>Micrococcaceae</taxon>
        <taxon>Galactobacter</taxon>
    </lineage>
</organism>
<evidence type="ECO:0000313" key="7">
    <source>
        <dbReference type="EMBL" id="RII41149.1"/>
    </source>
</evidence>
<keyword evidence="3" id="KW-0238">DNA-binding</keyword>
<dbReference type="SUPFAM" id="SSF46955">
    <property type="entry name" value="Putative DNA-binding domain"/>
    <property type="match status" value="1"/>
</dbReference>
<proteinExistence type="predicted"/>
<dbReference type="RefSeq" id="WP_119425761.1">
    <property type="nucleotide sequence ID" value="NZ_QQXK01000035.1"/>
</dbReference>
<keyword evidence="8" id="KW-1185">Reference proteome</keyword>
<keyword evidence="4" id="KW-0804">Transcription</keyword>
<evidence type="ECO:0000256" key="4">
    <source>
        <dbReference type="ARBA" id="ARBA00023163"/>
    </source>
</evidence>
<dbReference type="PROSITE" id="PS50937">
    <property type="entry name" value="HTH_MERR_2"/>
    <property type="match status" value="1"/>
</dbReference>
<dbReference type="Gene3D" id="1.10.490.50">
    <property type="entry name" value="Antibiotic binding domain of TipA-like multidrug resistance regulators"/>
    <property type="match status" value="1"/>
</dbReference>
<dbReference type="InterPro" id="IPR036244">
    <property type="entry name" value="TipA-like_antibiotic-bd"/>
</dbReference>
<evidence type="ECO:0000256" key="5">
    <source>
        <dbReference type="SAM" id="Coils"/>
    </source>
</evidence>
<dbReference type="InterPro" id="IPR000551">
    <property type="entry name" value="MerR-type_HTH_dom"/>
</dbReference>
<sequence>MEHAMRDVVRSSGVTSRTLRHYESVGLLLPSSTAAGGERRYDSAALLRLQRILVLRSLGLGLPAIGRALAAGGDEMEALREHADQLVRERERLETRLAAVRHSIAARENGRDPEMSEMFKGYDHREYEQEVEQRWGKESAKRSNEWWESMSQEKRDGFQHDAAALGQAWTDAAAAGWDPRGEEVQALATRHLDWLRAIPGTPAAGGGEEALRAYVLGLADMYVADPRFAANYGGETGAGFVRATLRAHFGLRD</sequence>
<dbReference type="EMBL" id="QQXK01000035">
    <property type="protein sequence ID" value="RII41149.1"/>
    <property type="molecule type" value="Genomic_DNA"/>
</dbReference>
<evidence type="ECO:0000256" key="2">
    <source>
        <dbReference type="ARBA" id="ARBA00023015"/>
    </source>
</evidence>
<reference evidence="7 8" key="1">
    <citation type="submission" date="2018-07" db="EMBL/GenBank/DDBJ databases">
        <title>Arthrobacter sp. nov., isolated from raw cow's milk with high bacterial count.</title>
        <authorList>
            <person name="Hahne J."/>
            <person name="Isele D."/>
            <person name="Lipski A."/>
        </authorList>
    </citation>
    <scope>NUCLEOTIDE SEQUENCE [LARGE SCALE GENOMIC DNA]</scope>
    <source>
        <strain evidence="7 8">JZ R-35</strain>
    </source>
</reference>
<dbReference type="SMART" id="SM00422">
    <property type="entry name" value="HTH_MERR"/>
    <property type="match status" value="1"/>
</dbReference>
<comment type="caution">
    <text evidence="7">The sequence shown here is derived from an EMBL/GenBank/DDBJ whole genome shotgun (WGS) entry which is preliminary data.</text>
</comment>
<dbReference type="InterPro" id="IPR009061">
    <property type="entry name" value="DNA-bd_dom_put_sf"/>
</dbReference>
<dbReference type="InterPro" id="IPR047057">
    <property type="entry name" value="MerR_fam"/>
</dbReference>
<keyword evidence="1" id="KW-0678">Repressor</keyword>
<dbReference type="Proteomes" id="UP000265419">
    <property type="component" value="Unassembled WGS sequence"/>
</dbReference>